<reference evidence="1" key="1">
    <citation type="submission" date="2021-06" db="EMBL/GenBank/DDBJ databases">
        <authorList>
            <person name="Kallberg Y."/>
            <person name="Tangrot J."/>
            <person name="Rosling A."/>
        </authorList>
    </citation>
    <scope>NUCLEOTIDE SEQUENCE</scope>
    <source>
        <strain evidence="1">FL130A</strain>
    </source>
</reference>
<keyword evidence="2" id="KW-1185">Reference proteome</keyword>
<dbReference type="EMBL" id="CAJVPS010030382">
    <property type="protein sequence ID" value="CAG8730766.1"/>
    <property type="molecule type" value="Genomic_DNA"/>
</dbReference>
<dbReference type="AlphaFoldDB" id="A0A9N9NEQ3"/>
<feature type="non-terminal residue" evidence="1">
    <location>
        <position position="101"/>
    </location>
</feature>
<accession>A0A9N9NEQ3</accession>
<name>A0A9N9NEQ3_9GLOM</name>
<evidence type="ECO:0000313" key="2">
    <source>
        <dbReference type="Proteomes" id="UP000789508"/>
    </source>
</evidence>
<dbReference type="Proteomes" id="UP000789508">
    <property type="component" value="Unassembled WGS sequence"/>
</dbReference>
<protein>
    <submittedName>
        <fullName evidence="1">13473_t:CDS:1</fullName>
    </submittedName>
</protein>
<dbReference type="OrthoDB" id="10327022at2759"/>
<sequence>MATFNGTTTEFPSIDKIDFTKVMEGMKFNGENWPKYYDTFMKNIQSYVPIELLTTGFFSGSKNSGYIRIDDMGEIIANPRATDLYRGQYNIVFMRQLWKKL</sequence>
<proteinExistence type="predicted"/>
<comment type="caution">
    <text evidence="1">The sequence shown here is derived from an EMBL/GenBank/DDBJ whole genome shotgun (WGS) entry which is preliminary data.</text>
</comment>
<gene>
    <name evidence="1" type="ORF">ALEPTO_LOCUS12615</name>
</gene>
<evidence type="ECO:0000313" key="1">
    <source>
        <dbReference type="EMBL" id="CAG8730766.1"/>
    </source>
</evidence>
<organism evidence="1 2">
    <name type="scientific">Ambispora leptoticha</name>
    <dbReference type="NCBI Taxonomy" id="144679"/>
    <lineage>
        <taxon>Eukaryota</taxon>
        <taxon>Fungi</taxon>
        <taxon>Fungi incertae sedis</taxon>
        <taxon>Mucoromycota</taxon>
        <taxon>Glomeromycotina</taxon>
        <taxon>Glomeromycetes</taxon>
        <taxon>Archaeosporales</taxon>
        <taxon>Ambisporaceae</taxon>
        <taxon>Ambispora</taxon>
    </lineage>
</organism>